<dbReference type="Proteomes" id="UP000635565">
    <property type="component" value="Unassembled WGS sequence"/>
</dbReference>
<dbReference type="RefSeq" id="WP_201360773.1">
    <property type="nucleotide sequence ID" value="NZ_BNJJ01000003.1"/>
</dbReference>
<dbReference type="EMBL" id="BNJJ01000003">
    <property type="protein sequence ID" value="GHO83127.1"/>
    <property type="molecule type" value="Genomic_DNA"/>
</dbReference>
<feature type="transmembrane region" description="Helical" evidence="2">
    <location>
        <begin position="126"/>
        <end position="148"/>
    </location>
</feature>
<keyword evidence="2" id="KW-0472">Membrane</keyword>
<proteinExistence type="predicted"/>
<comment type="caution">
    <text evidence="3">The sequence shown here is derived from an EMBL/GenBank/DDBJ whole genome shotgun (WGS) entry which is preliminary data.</text>
</comment>
<accession>A0ABQ3VAF4</accession>
<feature type="region of interest" description="Disordered" evidence="1">
    <location>
        <begin position="325"/>
        <end position="350"/>
    </location>
</feature>
<sequence length="501" mass="54827">MDRDDENQTIENVNERDEKLTIENVDEQVEHYLSLLPAPVNAMPLLSAISDLQSIYTEDRRLEQAWKRINNYVSVLNAGNNVSTEELSTIQLAREEKKIIPVAGLFSRSGPYRTGKRSLRPSRWNWRIVATGLVAAILLLTIFAWPFVSYALHGTLLAGLPSSTPQSQSTVNVSSMKEYSGQYFKIQYPSDWVVTQVATGDGYLQTVHLRPSTTSAVFVNINVLTNSTISADQLLRMDSDVKLGTRLKTSAITYHGIPWKVGIVERTGSTNTQAGKLKVAYSNQGTPYRIEFGATADKFGAYTSVFDAMFASFYAQTTPVVRSTATTTSTTTVTTTGTPEAVATPSAPAAPSPTTGTLGLKVYSGQYFKIQYPSNWVVTKVTTGGGYQQTVQLRPSTTSAVSVNIDVLLDSPLPADQLLQMDSDIKLGTLLSTNSATYHGVSWNIGIANILDPVLNQPRKVEVAYSNQNTPYKIEFSAPPDIFNANIQSFNTILTSFNPTN</sequence>
<gene>
    <name evidence="3" type="ORF">KSZ_11330</name>
</gene>
<keyword evidence="2" id="KW-0812">Transmembrane</keyword>
<evidence type="ECO:0000256" key="2">
    <source>
        <dbReference type="SAM" id="Phobius"/>
    </source>
</evidence>
<evidence type="ECO:0000256" key="1">
    <source>
        <dbReference type="SAM" id="MobiDB-lite"/>
    </source>
</evidence>
<protein>
    <recommendedName>
        <fullName evidence="5">DUF4115 domain-containing protein</fullName>
    </recommendedName>
</protein>
<evidence type="ECO:0008006" key="5">
    <source>
        <dbReference type="Google" id="ProtNLM"/>
    </source>
</evidence>
<keyword evidence="2" id="KW-1133">Transmembrane helix</keyword>
<name>A0ABQ3VAF4_9CHLR</name>
<reference evidence="3 4" key="1">
    <citation type="journal article" date="2021" name="Int. J. Syst. Evol. Microbiol.">
        <title>Reticulibacter mediterranei gen. nov., sp. nov., within the new family Reticulibacteraceae fam. nov., and Ktedonospora formicarum gen. nov., sp. nov., Ktedonobacter robiniae sp. nov., Dictyobacter formicarum sp. nov. and Dictyobacter arantiisoli sp. nov., belonging to the class Ktedonobacteria.</title>
        <authorList>
            <person name="Yabe S."/>
            <person name="Zheng Y."/>
            <person name="Wang C.M."/>
            <person name="Sakai Y."/>
            <person name="Abe K."/>
            <person name="Yokota A."/>
            <person name="Donadio S."/>
            <person name="Cavaletti L."/>
            <person name="Monciardini P."/>
        </authorList>
    </citation>
    <scope>NUCLEOTIDE SEQUENCE [LARGE SCALE GENOMIC DNA]</scope>
    <source>
        <strain evidence="3 4">SOSP1-9</strain>
    </source>
</reference>
<organism evidence="3 4">
    <name type="scientific">Dictyobacter formicarum</name>
    <dbReference type="NCBI Taxonomy" id="2778368"/>
    <lineage>
        <taxon>Bacteria</taxon>
        <taxon>Bacillati</taxon>
        <taxon>Chloroflexota</taxon>
        <taxon>Ktedonobacteria</taxon>
        <taxon>Ktedonobacterales</taxon>
        <taxon>Dictyobacteraceae</taxon>
        <taxon>Dictyobacter</taxon>
    </lineage>
</organism>
<evidence type="ECO:0000313" key="3">
    <source>
        <dbReference type="EMBL" id="GHO83127.1"/>
    </source>
</evidence>
<keyword evidence="4" id="KW-1185">Reference proteome</keyword>
<evidence type="ECO:0000313" key="4">
    <source>
        <dbReference type="Proteomes" id="UP000635565"/>
    </source>
</evidence>